<dbReference type="EMBL" id="BPLQ01003002">
    <property type="protein sequence ID" value="GIX97095.1"/>
    <property type="molecule type" value="Genomic_DNA"/>
</dbReference>
<dbReference type="Proteomes" id="UP001054837">
    <property type="component" value="Unassembled WGS sequence"/>
</dbReference>
<sequence length="98" mass="10972">MLIDSNGSPPSAAVTLRSRCSDHPPPPPRGIRNSVLCARAALNQYLMSRGFLHALVCAIDSPLRAQRGAFQRLKWPHSITFHESVGLMVKRMLWYMSQ</sequence>
<name>A0AAV4PKY4_9ARAC</name>
<feature type="region of interest" description="Disordered" evidence="1">
    <location>
        <begin position="1"/>
        <end position="28"/>
    </location>
</feature>
<reference evidence="2 3" key="1">
    <citation type="submission" date="2021-06" db="EMBL/GenBank/DDBJ databases">
        <title>Caerostris darwini draft genome.</title>
        <authorList>
            <person name="Kono N."/>
            <person name="Arakawa K."/>
        </authorList>
    </citation>
    <scope>NUCLEOTIDE SEQUENCE [LARGE SCALE GENOMIC DNA]</scope>
</reference>
<accession>A0AAV4PKY4</accession>
<keyword evidence="3" id="KW-1185">Reference proteome</keyword>
<evidence type="ECO:0000313" key="2">
    <source>
        <dbReference type="EMBL" id="GIX97095.1"/>
    </source>
</evidence>
<evidence type="ECO:0000256" key="1">
    <source>
        <dbReference type="SAM" id="MobiDB-lite"/>
    </source>
</evidence>
<proteinExistence type="predicted"/>
<gene>
    <name evidence="2" type="ORF">CDAR_95421</name>
</gene>
<dbReference type="AlphaFoldDB" id="A0AAV4PKY4"/>
<protein>
    <submittedName>
        <fullName evidence="2">Uncharacterized protein</fullName>
    </submittedName>
</protein>
<comment type="caution">
    <text evidence="2">The sequence shown here is derived from an EMBL/GenBank/DDBJ whole genome shotgun (WGS) entry which is preliminary data.</text>
</comment>
<organism evidence="2 3">
    <name type="scientific">Caerostris darwini</name>
    <dbReference type="NCBI Taxonomy" id="1538125"/>
    <lineage>
        <taxon>Eukaryota</taxon>
        <taxon>Metazoa</taxon>
        <taxon>Ecdysozoa</taxon>
        <taxon>Arthropoda</taxon>
        <taxon>Chelicerata</taxon>
        <taxon>Arachnida</taxon>
        <taxon>Araneae</taxon>
        <taxon>Araneomorphae</taxon>
        <taxon>Entelegynae</taxon>
        <taxon>Araneoidea</taxon>
        <taxon>Araneidae</taxon>
        <taxon>Caerostris</taxon>
    </lineage>
</organism>
<evidence type="ECO:0000313" key="3">
    <source>
        <dbReference type="Proteomes" id="UP001054837"/>
    </source>
</evidence>